<keyword evidence="2" id="KW-1185">Reference proteome</keyword>
<name>A0ABQ4X961_9ASTR</name>
<sequence length="166" mass="18770">MSHFVSNCLPLQNPSSTLPFLVTKLVTFTTPRRTRTWLMMCLAPIAPCHVIASCKVVRLEEYVTFPLIPRENPRMYFSIFSFQFTPAQDTSKPVRGSDYCMPRCHLLSKSKSKALAPSFGFQLLGQYSAVIIAFTLLQVATVPPVFADPDLTIHSLSQFFLFIFLQ</sequence>
<proteinExistence type="predicted"/>
<gene>
    <name evidence="1" type="ORF">Tco_0656500</name>
</gene>
<dbReference type="EMBL" id="BQNB010009311">
    <property type="protein sequence ID" value="GJS61716.1"/>
    <property type="molecule type" value="Genomic_DNA"/>
</dbReference>
<comment type="caution">
    <text evidence="1">The sequence shown here is derived from an EMBL/GenBank/DDBJ whole genome shotgun (WGS) entry which is preliminary data.</text>
</comment>
<evidence type="ECO:0000313" key="2">
    <source>
        <dbReference type="Proteomes" id="UP001151760"/>
    </source>
</evidence>
<accession>A0ABQ4X961</accession>
<protein>
    <submittedName>
        <fullName evidence="1">Uncharacterized protein</fullName>
    </submittedName>
</protein>
<organism evidence="1 2">
    <name type="scientific">Tanacetum coccineum</name>
    <dbReference type="NCBI Taxonomy" id="301880"/>
    <lineage>
        <taxon>Eukaryota</taxon>
        <taxon>Viridiplantae</taxon>
        <taxon>Streptophyta</taxon>
        <taxon>Embryophyta</taxon>
        <taxon>Tracheophyta</taxon>
        <taxon>Spermatophyta</taxon>
        <taxon>Magnoliopsida</taxon>
        <taxon>eudicotyledons</taxon>
        <taxon>Gunneridae</taxon>
        <taxon>Pentapetalae</taxon>
        <taxon>asterids</taxon>
        <taxon>campanulids</taxon>
        <taxon>Asterales</taxon>
        <taxon>Asteraceae</taxon>
        <taxon>Asteroideae</taxon>
        <taxon>Anthemideae</taxon>
        <taxon>Anthemidinae</taxon>
        <taxon>Tanacetum</taxon>
    </lineage>
</organism>
<reference evidence="1" key="1">
    <citation type="journal article" date="2022" name="Int. J. Mol. Sci.">
        <title>Draft Genome of Tanacetum Coccineum: Genomic Comparison of Closely Related Tanacetum-Family Plants.</title>
        <authorList>
            <person name="Yamashiro T."/>
            <person name="Shiraishi A."/>
            <person name="Nakayama K."/>
            <person name="Satake H."/>
        </authorList>
    </citation>
    <scope>NUCLEOTIDE SEQUENCE</scope>
</reference>
<evidence type="ECO:0000313" key="1">
    <source>
        <dbReference type="EMBL" id="GJS61716.1"/>
    </source>
</evidence>
<dbReference type="Proteomes" id="UP001151760">
    <property type="component" value="Unassembled WGS sequence"/>
</dbReference>
<reference evidence="1" key="2">
    <citation type="submission" date="2022-01" db="EMBL/GenBank/DDBJ databases">
        <authorList>
            <person name="Yamashiro T."/>
            <person name="Shiraishi A."/>
            <person name="Satake H."/>
            <person name="Nakayama K."/>
        </authorList>
    </citation>
    <scope>NUCLEOTIDE SEQUENCE</scope>
</reference>